<gene>
    <name evidence="2" type="ORF">EVAR_45583_1</name>
</gene>
<keyword evidence="3" id="KW-1185">Reference proteome</keyword>
<dbReference type="EMBL" id="BGZK01001422">
    <property type="protein sequence ID" value="GBP79627.1"/>
    <property type="molecule type" value="Genomic_DNA"/>
</dbReference>
<dbReference type="Proteomes" id="UP000299102">
    <property type="component" value="Unassembled WGS sequence"/>
</dbReference>
<comment type="caution">
    <text evidence="2">The sequence shown here is derived from an EMBL/GenBank/DDBJ whole genome shotgun (WGS) entry which is preliminary data.</text>
</comment>
<dbReference type="AlphaFoldDB" id="A0A4C1YYZ9"/>
<name>A0A4C1YYZ9_EUMVA</name>
<sequence>MRDHARASPAGGRGSRRRPPQLNRYTAIMSDPRHSDGLREIKRGPPPAKRARLTAAAKILTRTSYFNRPAAGACPLTWNEGLEILSLSRMRSAGVKR</sequence>
<feature type="region of interest" description="Disordered" evidence="1">
    <location>
        <begin position="1"/>
        <end position="50"/>
    </location>
</feature>
<evidence type="ECO:0000256" key="1">
    <source>
        <dbReference type="SAM" id="MobiDB-lite"/>
    </source>
</evidence>
<reference evidence="2 3" key="1">
    <citation type="journal article" date="2019" name="Commun. Biol.">
        <title>The bagworm genome reveals a unique fibroin gene that provides high tensile strength.</title>
        <authorList>
            <person name="Kono N."/>
            <person name="Nakamura H."/>
            <person name="Ohtoshi R."/>
            <person name="Tomita M."/>
            <person name="Numata K."/>
            <person name="Arakawa K."/>
        </authorList>
    </citation>
    <scope>NUCLEOTIDE SEQUENCE [LARGE SCALE GENOMIC DNA]</scope>
</reference>
<evidence type="ECO:0000313" key="2">
    <source>
        <dbReference type="EMBL" id="GBP79627.1"/>
    </source>
</evidence>
<accession>A0A4C1YYZ9</accession>
<feature type="compositionally biased region" description="Basic and acidic residues" evidence="1">
    <location>
        <begin position="31"/>
        <end position="43"/>
    </location>
</feature>
<proteinExistence type="predicted"/>
<protein>
    <submittedName>
        <fullName evidence="2">Uncharacterized protein</fullName>
    </submittedName>
</protein>
<evidence type="ECO:0000313" key="3">
    <source>
        <dbReference type="Proteomes" id="UP000299102"/>
    </source>
</evidence>
<organism evidence="2 3">
    <name type="scientific">Eumeta variegata</name>
    <name type="common">Bagworm moth</name>
    <name type="synonym">Eumeta japonica</name>
    <dbReference type="NCBI Taxonomy" id="151549"/>
    <lineage>
        <taxon>Eukaryota</taxon>
        <taxon>Metazoa</taxon>
        <taxon>Ecdysozoa</taxon>
        <taxon>Arthropoda</taxon>
        <taxon>Hexapoda</taxon>
        <taxon>Insecta</taxon>
        <taxon>Pterygota</taxon>
        <taxon>Neoptera</taxon>
        <taxon>Endopterygota</taxon>
        <taxon>Lepidoptera</taxon>
        <taxon>Glossata</taxon>
        <taxon>Ditrysia</taxon>
        <taxon>Tineoidea</taxon>
        <taxon>Psychidae</taxon>
        <taxon>Oiketicinae</taxon>
        <taxon>Eumeta</taxon>
    </lineage>
</organism>